<name>A0A2A6BFS1_PRIPA</name>
<evidence type="ECO:0000256" key="2">
    <source>
        <dbReference type="SAM" id="Phobius"/>
    </source>
</evidence>
<dbReference type="Proteomes" id="UP000005239">
    <property type="component" value="Unassembled WGS sequence"/>
</dbReference>
<proteinExistence type="predicted"/>
<evidence type="ECO:0000256" key="1">
    <source>
        <dbReference type="SAM" id="MobiDB-lite"/>
    </source>
</evidence>
<keyword evidence="5" id="KW-1185">Reference proteome</keyword>
<evidence type="ECO:0000313" key="5">
    <source>
        <dbReference type="Proteomes" id="UP000005239"/>
    </source>
</evidence>
<evidence type="ECO:0000313" key="4">
    <source>
        <dbReference type="EnsemblMetazoa" id="PPA00086.1"/>
    </source>
</evidence>
<keyword evidence="2" id="KW-0812">Transmembrane</keyword>
<feature type="region of interest" description="Disordered" evidence="1">
    <location>
        <begin position="1052"/>
        <end position="1095"/>
    </location>
</feature>
<feature type="chain" id="PRO_5043556914" evidence="3">
    <location>
        <begin position="19"/>
        <end position="1095"/>
    </location>
</feature>
<reference evidence="5" key="1">
    <citation type="journal article" date="2008" name="Nat. Genet.">
        <title>The Pristionchus pacificus genome provides a unique perspective on nematode lifestyle and parasitism.</title>
        <authorList>
            <person name="Dieterich C."/>
            <person name="Clifton S.W."/>
            <person name="Schuster L.N."/>
            <person name="Chinwalla A."/>
            <person name="Delehaunty K."/>
            <person name="Dinkelacker I."/>
            <person name="Fulton L."/>
            <person name="Fulton R."/>
            <person name="Godfrey J."/>
            <person name="Minx P."/>
            <person name="Mitreva M."/>
            <person name="Roeseler W."/>
            <person name="Tian H."/>
            <person name="Witte H."/>
            <person name="Yang S.P."/>
            <person name="Wilson R.K."/>
            <person name="Sommer R.J."/>
        </authorList>
    </citation>
    <scope>NUCLEOTIDE SEQUENCE [LARGE SCALE GENOMIC DNA]</scope>
    <source>
        <strain evidence="5">PS312</strain>
    </source>
</reference>
<keyword evidence="2" id="KW-1133">Transmembrane helix</keyword>
<feature type="compositionally biased region" description="Basic and acidic residues" evidence="1">
    <location>
        <begin position="1052"/>
        <end position="1069"/>
    </location>
</feature>
<sequence length="1095" mass="120887">MRLHIILLLLLFLQLTAGALKCDPSHIHGPPGEYEFTDQGKKLKCTGGKEIEITGRIVKYPILYCYETQGWADQNGSLNPVVKADEALFFACKAKDPLSSDKCVEKLIKGVIPKEYTFDNNKVLKCKNNKQIMIEGNPTPFDELKCDETEGWKDGATKIDKEAEKELKIECKAHKCDGSYISGVKFQTNSKDGKYENNKLTCKDTKNAIEYMKKLYPEVTCDETDGWKSGPEKLDTKANAILYVKCAAKACHQSLITGFKDATMTYDSTHKLTCNEVEEAIEYTASGKNKLADSVTCDPLSKWKGQANADTGVLATDAFAVSCVKKACHEDLITVTEKVDRTVPNELKCKQNGMKLKVDNAEYDKLICDNTLGWKDSSGTTAVKQATDRFTVTCNAAAPPTPCAIKQPVPGIIFNSDKKTLTCDPNVPAEITYQGTPYDCEGFIITCDVTSGWTKDTTQFAPANLPLDVSYTKYCATAADVVYKTSSDGGSYSVTCKGPALLEYTENGAAQPVKEMTCSKADGWEKDRSDIQKPSNVVLQELKCNKVCNKHQKPQGSDANGVAQWEDGLTDLAESIEEPGKVRFECNKKLIGDKNNVIELNGKLVNSHLYCDPKGGYKDFNDIKLTDAADLVKIACVDSLCKSSADQNYETCGAIDKTEIPDGYKCLENEYSPFSYTDDPNQLNCKKNSNLNRVFARKLNPPAFLDETLVCKENTHWYKYGDAEQKAISDPITLLCMQLRCNACQQLKGTELKTYSPGTPTKCATHNCTNNLWKIKRVKDQETVEEEYAGEVTCSAKELFDGKWVIDENSASPIAIAEGECITSVETCTKAAKLETACKGEWEGCTTITLNDDTAVTCPVGKMFYMQRGMANLEEGAESIKCDKTKGVWTVTRNGGNDELRRGGTVVCAGTNPAPTTTTTEAPKDPCDICPKEYKTCDKCDPNNKDLKRSENKDSGKCEAFVEFATMSKFETDKGTVEGKLFCGKKTGYIWEDEKGEAVGKFANYKQPPNDKTKEAQTGLIVGGAVGGVFVLVIIAVIIIWTIVITRRRRRAEDDKDDETKKRMLEEGKKRKKQRGDNDEILDEVSVDAPSEIKL</sequence>
<evidence type="ECO:0000256" key="3">
    <source>
        <dbReference type="SAM" id="SignalP"/>
    </source>
</evidence>
<keyword evidence="3" id="KW-0732">Signal</keyword>
<dbReference type="EnsemblMetazoa" id="PPA00086.1">
    <property type="protein sequence ID" value="PPA00086.1"/>
    <property type="gene ID" value="WBGene00089640"/>
</dbReference>
<accession>A0A2A6BFS1</accession>
<feature type="transmembrane region" description="Helical" evidence="2">
    <location>
        <begin position="1020"/>
        <end position="1044"/>
    </location>
</feature>
<protein>
    <submittedName>
        <fullName evidence="4">Uncharacterized protein</fullName>
    </submittedName>
</protein>
<dbReference type="AlphaFoldDB" id="A0A2A6BFS1"/>
<keyword evidence="2" id="KW-0472">Membrane</keyword>
<feature type="signal peptide" evidence="3">
    <location>
        <begin position="1"/>
        <end position="18"/>
    </location>
</feature>
<gene>
    <name evidence="4" type="primary">WBGene00089640</name>
</gene>
<reference evidence="4" key="2">
    <citation type="submission" date="2022-06" db="UniProtKB">
        <authorList>
            <consortium name="EnsemblMetazoa"/>
        </authorList>
    </citation>
    <scope>IDENTIFICATION</scope>
    <source>
        <strain evidence="4">PS312</strain>
    </source>
</reference>
<accession>A0A8R1U1N0</accession>
<organism evidence="4 5">
    <name type="scientific">Pristionchus pacificus</name>
    <name type="common">Parasitic nematode worm</name>
    <dbReference type="NCBI Taxonomy" id="54126"/>
    <lineage>
        <taxon>Eukaryota</taxon>
        <taxon>Metazoa</taxon>
        <taxon>Ecdysozoa</taxon>
        <taxon>Nematoda</taxon>
        <taxon>Chromadorea</taxon>
        <taxon>Rhabditida</taxon>
        <taxon>Rhabditina</taxon>
        <taxon>Diplogasteromorpha</taxon>
        <taxon>Diplogasteroidea</taxon>
        <taxon>Neodiplogasteridae</taxon>
        <taxon>Pristionchus</taxon>
    </lineage>
</organism>